<reference evidence="2 3" key="1">
    <citation type="submission" date="2024-01" db="EMBL/GenBank/DDBJ databases">
        <title>The complete chloroplast genome sequence of Lithospermum erythrorhizon: insights into the phylogenetic relationship among Boraginaceae species and the maternal lineages of purple gromwells.</title>
        <authorList>
            <person name="Okada T."/>
            <person name="Watanabe K."/>
        </authorList>
    </citation>
    <scope>NUCLEOTIDE SEQUENCE [LARGE SCALE GENOMIC DNA]</scope>
</reference>
<comment type="caution">
    <text evidence="2">The sequence shown here is derived from an EMBL/GenBank/DDBJ whole genome shotgun (WGS) entry which is preliminary data.</text>
</comment>
<keyword evidence="3" id="KW-1185">Reference proteome</keyword>
<evidence type="ECO:0000256" key="1">
    <source>
        <dbReference type="SAM" id="MobiDB-lite"/>
    </source>
</evidence>
<accession>A0AAV3PKH6</accession>
<dbReference type="AlphaFoldDB" id="A0AAV3PKH6"/>
<dbReference type="EMBL" id="BAABME010001603">
    <property type="protein sequence ID" value="GAA0150492.1"/>
    <property type="molecule type" value="Genomic_DNA"/>
</dbReference>
<feature type="region of interest" description="Disordered" evidence="1">
    <location>
        <begin position="35"/>
        <end position="139"/>
    </location>
</feature>
<organism evidence="2 3">
    <name type="scientific">Lithospermum erythrorhizon</name>
    <name type="common">Purple gromwell</name>
    <name type="synonym">Lithospermum officinale var. erythrorhizon</name>
    <dbReference type="NCBI Taxonomy" id="34254"/>
    <lineage>
        <taxon>Eukaryota</taxon>
        <taxon>Viridiplantae</taxon>
        <taxon>Streptophyta</taxon>
        <taxon>Embryophyta</taxon>
        <taxon>Tracheophyta</taxon>
        <taxon>Spermatophyta</taxon>
        <taxon>Magnoliopsida</taxon>
        <taxon>eudicotyledons</taxon>
        <taxon>Gunneridae</taxon>
        <taxon>Pentapetalae</taxon>
        <taxon>asterids</taxon>
        <taxon>lamiids</taxon>
        <taxon>Boraginales</taxon>
        <taxon>Boraginaceae</taxon>
        <taxon>Boraginoideae</taxon>
        <taxon>Lithospermeae</taxon>
        <taxon>Lithospermum</taxon>
    </lineage>
</organism>
<gene>
    <name evidence="2" type="ORF">LIER_09421</name>
</gene>
<sequence>MLVLEESGLAKLNKILILFFWSNLVQPIIPTSLSKSPSLGVSLPHVPKKAPNKPNRPRPQLPQRNWSNSSNRPGWSTVPYTFNPRSWSNPPCPYPSDNWTRPPGPNPTRPKRTARPGLLGPMPPPHQAAQYSTGGLFGN</sequence>
<feature type="compositionally biased region" description="Polar residues" evidence="1">
    <location>
        <begin position="66"/>
        <end position="89"/>
    </location>
</feature>
<dbReference type="Proteomes" id="UP001454036">
    <property type="component" value="Unassembled WGS sequence"/>
</dbReference>
<proteinExistence type="predicted"/>
<protein>
    <submittedName>
        <fullName evidence="2">Uncharacterized protein</fullName>
    </submittedName>
</protein>
<evidence type="ECO:0000313" key="2">
    <source>
        <dbReference type="EMBL" id="GAA0150492.1"/>
    </source>
</evidence>
<evidence type="ECO:0000313" key="3">
    <source>
        <dbReference type="Proteomes" id="UP001454036"/>
    </source>
</evidence>
<name>A0AAV3PKH6_LITER</name>